<name>A0A2A3MGC8_9PSED</name>
<comment type="caution">
    <text evidence="2">The sequence shown here is derived from an EMBL/GenBank/DDBJ whole genome shotgun (WGS) entry which is preliminary data.</text>
</comment>
<evidence type="ECO:0000313" key="3">
    <source>
        <dbReference type="Proteomes" id="UP000242313"/>
    </source>
</evidence>
<proteinExistence type="predicted"/>
<accession>A0A2A3MGC8</accession>
<evidence type="ECO:0000256" key="1">
    <source>
        <dbReference type="SAM" id="Phobius"/>
    </source>
</evidence>
<keyword evidence="1" id="KW-0472">Membrane</keyword>
<evidence type="ECO:0008006" key="4">
    <source>
        <dbReference type="Google" id="ProtNLM"/>
    </source>
</evidence>
<keyword evidence="3" id="KW-1185">Reference proteome</keyword>
<keyword evidence="1" id="KW-0812">Transmembrane</keyword>
<dbReference type="EMBL" id="NTMR01000016">
    <property type="protein sequence ID" value="PBK03841.1"/>
    <property type="molecule type" value="Genomic_DNA"/>
</dbReference>
<reference evidence="2 3" key="1">
    <citation type="submission" date="2017-09" db="EMBL/GenBank/DDBJ databases">
        <title>Pseudomonas abyssi sp. nov. isolated from Abyssopelagic Water.</title>
        <authorList>
            <person name="Wei Y."/>
        </authorList>
    </citation>
    <scope>NUCLEOTIDE SEQUENCE [LARGE SCALE GENOMIC DNA]</scope>
    <source>
        <strain evidence="2 3">MT5</strain>
    </source>
</reference>
<evidence type="ECO:0000313" key="2">
    <source>
        <dbReference type="EMBL" id="PBK03841.1"/>
    </source>
</evidence>
<protein>
    <recommendedName>
        <fullName evidence="4">DUF4434 domain-containing protein</fullName>
    </recommendedName>
</protein>
<gene>
    <name evidence="2" type="ORF">CNQ84_13205</name>
</gene>
<feature type="transmembrane region" description="Helical" evidence="1">
    <location>
        <begin position="60"/>
        <end position="78"/>
    </location>
</feature>
<dbReference type="AlphaFoldDB" id="A0A2A3MGC8"/>
<dbReference type="Proteomes" id="UP000242313">
    <property type="component" value="Unassembled WGS sequence"/>
</dbReference>
<sequence length="354" mass="39972">MVQNYRYADTYACGGASRSSVAHIVIRCWSAVAMLNEMLRRDRESSAMAPWWVLLKAKKFQMRQLLVCGLLSCLAFAAPAEVMSPAQLHFLEVNAAEPEATQAWRRGVYIWDSRALLNPATRTDELSRLDRTGIQRLYIGLSAEQLAQPEVVRTLDAVAITLRKRGFEPVLLLGDPDWMAPENRASLIAIISKLKSVSFSALHLDLEVEQRGWPVPAKHVREWLDTLKHVAAASPWPVEISSHYRWFTEEMGGFPCAPCELPSIGVSKVSLMIYTRSAERSAQLTEKIAQRWPAVRFRLAQSIEPQLAPEETWGGAAQALLQEQDSFWRARLQPLAVGGIDWQEWEYYPTGQQL</sequence>
<keyword evidence="1" id="KW-1133">Transmembrane helix</keyword>
<organism evidence="2 3">
    <name type="scientific">Pseudomonas abyssi</name>
    <dbReference type="NCBI Taxonomy" id="170540"/>
    <lineage>
        <taxon>Bacteria</taxon>
        <taxon>Pseudomonadati</taxon>
        <taxon>Pseudomonadota</taxon>
        <taxon>Gammaproteobacteria</taxon>
        <taxon>Pseudomonadales</taxon>
        <taxon>Pseudomonadaceae</taxon>
        <taxon>Pseudomonas</taxon>
    </lineage>
</organism>